<dbReference type="EMBL" id="UINC01099664">
    <property type="protein sequence ID" value="SVC59109.1"/>
    <property type="molecule type" value="Genomic_DNA"/>
</dbReference>
<dbReference type="AlphaFoldDB" id="A0A382ND65"/>
<gene>
    <name evidence="1" type="ORF">METZ01_LOCUS311963</name>
</gene>
<organism evidence="1">
    <name type="scientific">marine metagenome</name>
    <dbReference type="NCBI Taxonomy" id="408172"/>
    <lineage>
        <taxon>unclassified sequences</taxon>
        <taxon>metagenomes</taxon>
        <taxon>ecological metagenomes</taxon>
    </lineage>
</organism>
<proteinExistence type="predicted"/>
<name>A0A382ND65_9ZZZZ</name>
<sequence length="51" mass="5511">MQAFPISFAVFRTDFGLLKGTTSGEISMIGISLKQFFSLASLVNSNHRGGM</sequence>
<protein>
    <submittedName>
        <fullName evidence="1">Uncharacterized protein</fullName>
    </submittedName>
</protein>
<accession>A0A382ND65</accession>
<reference evidence="1" key="1">
    <citation type="submission" date="2018-05" db="EMBL/GenBank/DDBJ databases">
        <authorList>
            <person name="Lanie J.A."/>
            <person name="Ng W.-L."/>
            <person name="Kazmierczak K.M."/>
            <person name="Andrzejewski T.M."/>
            <person name="Davidsen T.M."/>
            <person name="Wayne K.J."/>
            <person name="Tettelin H."/>
            <person name="Glass J.I."/>
            <person name="Rusch D."/>
            <person name="Podicherti R."/>
            <person name="Tsui H.-C.T."/>
            <person name="Winkler M.E."/>
        </authorList>
    </citation>
    <scope>NUCLEOTIDE SEQUENCE</scope>
</reference>
<evidence type="ECO:0000313" key="1">
    <source>
        <dbReference type="EMBL" id="SVC59109.1"/>
    </source>
</evidence>